<dbReference type="InterPro" id="IPR008969">
    <property type="entry name" value="CarboxyPept-like_regulatory"/>
</dbReference>
<gene>
    <name evidence="1" type="ORF">RM540_06555</name>
</gene>
<evidence type="ECO:0000313" key="1">
    <source>
        <dbReference type="EMBL" id="MDT0631408.1"/>
    </source>
</evidence>
<organism evidence="1 2">
    <name type="scientific">Rubrivirga litoralis</name>
    <dbReference type="NCBI Taxonomy" id="3075598"/>
    <lineage>
        <taxon>Bacteria</taxon>
        <taxon>Pseudomonadati</taxon>
        <taxon>Rhodothermota</taxon>
        <taxon>Rhodothermia</taxon>
        <taxon>Rhodothermales</taxon>
        <taxon>Rubricoccaceae</taxon>
        <taxon>Rubrivirga</taxon>
    </lineage>
</organism>
<keyword evidence="2" id="KW-1185">Reference proteome</keyword>
<evidence type="ECO:0000313" key="2">
    <source>
        <dbReference type="Proteomes" id="UP001267426"/>
    </source>
</evidence>
<name>A0ABU3BQ50_9BACT</name>
<accession>A0ABU3BQ50</accession>
<proteinExistence type="predicted"/>
<dbReference type="RefSeq" id="WP_311662751.1">
    <property type="nucleotide sequence ID" value="NZ_JAVRHT010000012.1"/>
</dbReference>
<sequence length="65" mass="6780">MRDAESANALPGVNALVVGAERGAATDAEGRLVLDGLGLDQRILFSYAGYARYELAVAELAEAAR</sequence>
<dbReference type="SUPFAM" id="SSF49464">
    <property type="entry name" value="Carboxypeptidase regulatory domain-like"/>
    <property type="match status" value="1"/>
</dbReference>
<reference evidence="1 2" key="1">
    <citation type="submission" date="2023-09" db="EMBL/GenBank/DDBJ databases">
        <authorList>
            <person name="Rey-Velasco X."/>
        </authorList>
    </citation>
    <scope>NUCLEOTIDE SEQUENCE [LARGE SCALE GENOMIC DNA]</scope>
    <source>
        <strain evidence="1 2">F394</strain>
    </source>
</reference>
<comment type="caution">
    <text evidence="1">The sequence shown here is derived from an EMBL/GenBank/DDBJ whole genome shotgun (WGS) entry which is preliminary data.</text>
</comment>
<dbReference type="EMBL" id="JAVRHT010000012">
    <property type="protein sequence ID" value="MDT0631408.1"/>
    <property type="molecule type" value="Genomic_DNA"/>
</dbReference>
<dbReference type="Proteomes" id="UP001267426">
    <property type="component" value="Unassembled WGS sequence"/>
</dbReference>
<protein>
    <submittedName>
        <fullName evidence="1">Uncharacterized protein</fullName>
    </submittedName>
</protein>